<sequence>IFGTLSNNNRLVLTLNGTGDQTVAGSGGVNQNAFRSFVVNKASGSSATLGANITTSGNELNELSVISGTLDLSTFTADRLALGDDKKGTLNVSNGATLKIGGANGLPIYYGLAHTYGATSTVEYYGTNQTVNDAASLVTDTFGNLTLSTSGVKTLSMNTAVNGKLSMQGTATLALSGETLTYGASATLEYNTATGRTAGTEWITPFAAAGGVIIANTGTITADAAKVFDASVPLTINSGATLAMSTYLLTLNGNLVNSGGTTSGSGGVTIAGTVTQSIGAFTNTGTVTMTKTGGTATFTGNVNGGALTLTGVNGTLNLGTGLTHTFTGTWTRTNGTLNGGSSTLKIGGSVSGTGGTFTASTGTVEWNAAGAQTLANVTYNNLTLSGSGVKATTGVTV</sequence>
<reference evidence="1" key="1">
    <citation type="journal article" date="2014" name="Front. Microbiol.">
        <title>High frequency of phylogenetically diverse reductive dehalogenase-homologous genes in deep subseafloor sedimentary metagenomes.</title>
        <authorList>
            <person name="Kawai M."/>
            <person name="Futagami T."/>
            <person name="Toyoda A."/>
            <person name="Takaki Y."/>
            <person name="Nishi S."/>
            <person name="Hori S."/>
            <person name="Arai W."/>
            <person name="Tsubouchi T."/>
            <person name="Morono Y."/>
            <person name="Uchiyama I."/>
            <person name="Ito T."/>
            <person name="Fujiyama A."/>
            <person name="Inagaki F."/>
            <person name="Takami H."/>
        </authorList>
    </citation>
    <scope>NUCLEOTIDE SEQUENCE</scope>
    <source>
        <strain evidence="1">Expedition CK06-06</strain>
    </source>
</reference>
<proteinExistence type="predicted"/>
<name>X1L353_9ZZZZ</name>
<feature type="non-terminal residue" evidence="1">
    <location>
        <position position="397"/>
    </location>
</feature>
<gene>
    <name evidence="1" type="ORF">S06H3_07132</name>
</gene>
<organism evidence="1">
    <name type="scientific">marine sediment metagenome</name>
    <dbReference type="NCBI Taxonomy" id="412755"/>
    <lineage>
        <taxon>unclassified sequences</taxon>
        <taxon>metagenomes</taxon>
        <taxon>ecological metagenomes</taxon>
    </lineage>
</organism>
<feature type="non-terminal residue" evidence="1">
    <location>
        <position position="1"/>
    </location>
</feature>
<dbReference type="AlphaFoldDB" id="X1L353"/>
<dbReference type="EMBL" id="BARV01002854">
    <property type="protein sequence ID" value="GAH96869.1"/>
    <property type="molecule type" value="Genomic_DNA"/>
</dbReference>
<accession>X1L353</accession>
<comment type="caution">
    <text evidence="1">The sequence shown here is derived from an EMBL/GenBank/DDBJ whole genome shotgun (WGS) entry which is preliminary data.</text>
</comment>
<protein>
    <submittedName>
        <fullName evidence="1">Uncharacterized protein</fullName>
    </submittedName>
</protein>
<evidence type="ECO:0000313" key="1">
    <source>
        <dbReference type="EMBL" id="GAH96869.1"/>
    </source>
</evidence>